<dbReference type="GO" id="GO:0005886">
    <property type="term" value="C:plasma membrane"/>
    <property type="evidence" value="ECO:0007669"/>
    <property type="project" value="TreeGrafter"/>
</dbReference>
<proteinExistence type="inferred from homology"/>
<reference evidence="7" key="1">
    <citation type="journal article" date="2023" name="DNA Res.">
        <title>Chromosome-level genome assembly of Phrynocephalus forsythii using third-generation DNA sequencing and Hi-C analysis.</title>
        <authorList>
            <person name="Qi Y."/>
            <person name="Zhao W."/>
            <person name="Zhao Y."/>
            <person name="Niu C."/>
            <person name="Cao S."/>
            <person name="Zhang Y."/>
        </authorList>
    </citation>
    <scope>NUCLEOTIDE SEQUENCE</scope>
    <source>
        <tissue evidence="7">Muscle</tissue>
    </source>
</reference>
<dbReference type="OrthoDB" id="10071849at2759"/>
<accession>A0A9Q1B7M6</accession>
<feature type="transmembrane region" description="Helical" evidence="6">
    <location>
        <begin position="206"/>
        <end position="229"/>
    </location>
</feature>
<comment type="subcellular location">
    <subcellularLocation>
        <location evidence="1">Membrane</location>
        <topology evidence="1">Multi-pass membrane protein</topology>
    </subcellularLocation>
</comment>
<feature type="transmembrane region" description="Helical" evidence="6">
    <location>
        <begin position="141"/>
        <end position="162"/>
    </location>
</feature>
<dbReference type="Pfam" id="PF04103">
    <property type="entry name" value="CD20"/>
    <property type="match status" value="1"/>
</dbReference>
<dbReference type="InterPro" id="IPR007237">
    <property type="entry name" value="CD20-like"/>
</dbReference>
<dbReference type="PANTHER" id="PTHR23320">
    <property type="entry name" value="MEMBRANE-SPANNING 4-DOMAINS SUBFAMILY A MS4A -RELATED"/>
    <property type="match status" value="1"/>
</dbReference>
<name>A0A9Q1B7M6_9SAUR</name>
<keyword evidence="5 6" id="KW-0472">Membrane</keyword>
<evidence type="ECO:0000256" key="4">
    <source>
        <dbReference type="ARBA" id="ARBA00022989"/>
    </source>
</evidence>
<dbReference type="PANTHER" id="PTHR23320:SF155">
    <property type="entry name" value="MEMBRANE-SPANNING 4-DOMAINS SUBFAMILY A MEMBER 8"/>
    <property type="match status" value="1"/>
</dbReference>
<evidence type="ECO:0000256" key="6">
    <source>
        <dbReference type="SAM" id="Phobius"/>
    </source>
</evidence>
<comment type="caution">
    <text evidence="7">The sequence shown here is derived from an EMBL/GenBank/DDBJ whole genome shotgun (WGS) entry which is preliminary data.</text>
</comment>
<dbReference type="AlphaFoldDB" id="A0A9Q1B7M6"/>
<keyword evidence="8" id="KW-1185">Reference proteome</keyword>
<evidence type="ECO:0000256" key="5">
    <source>
        <dbReference type="ARBA" id="ARBA00023136"/>
    </source>
</evidence>
<evidence type="ECO:0000313" key="8">
    <source>
        <dbReference type="Proteomes" id="UP001142489"/>
    </source>
</evidence>
<protein>
    <recommendedName>
        <fullName evidence="9">Membrane-spanning 4-domains subfamily A member 12</fullName>
    </recommendedName>
</protein>
<sequence length="316" mass="34400">MQTDSTGISSVTKGLLKRREEKRSFLWKVLENSLLPHVSKELDLQAKNSERSFSWSHMFIKNNLAMATDPMRLQNGMMLFIPPNGANFIQGIHGGPVSVIQPTGIVQYVQYGGQEFGSSQSRQNRLVATVDKFLKDEAKTLGAIQIIIGLIHIGFGGVSFVFRAPVYDNVAARAFYSFWGGVFFLASGSISVAVEKNLDNFLVKCGVAMNVISAVVASVGIVLFISQLALNHYPSYYDNSVSANTGLCVMLLLFTLLELCITILAAHFTCHSACCNNDMVMAFVPYTIVGNGVTSTENNPAPPAYDHVVPSPSTET</sequence>
<evidence type="ECO:0008006" key="9">
    <source>
        <dbReference type="Google" id="ProtNLM"/>
    </source>
</evidence>
<gene>
    <name evidence="7" type="ORF">JRQ81_000170</name>
</gene>
<dbReference type="GO" id="GO:0007166">
    <property type="term" value="P:cell surface receptor signaling pathway"/>
    <property type="evidence" value="ECO:0007669"/>
    <property type="project" value="TreeGrafter"/>
</dbReference>
<organism evidence="7 8">
    <name type="scientific">Phrynocephalus forsythii</name>
    <dbReference type="NCBI Taxonomy" id="171643"/>
    <lineage>
        <taxon>Eukaryota</taxon>
        <taxon>Metazoa</taxon>
        <taxon>Chordata</taxon>
        <taxon>Craniata</taxon>
        <taxon>Vertebrata</taxon>
        <taxon>Euteleostomi</taxon>
        <taxon>Lepidosauria</taxon>
        <taxon>Squamata</taxon>
        <taxon>Bifurcata</taxon>
        <taxon>Unidentata</taxon>
        <taxon>Episquamata</taxon>
        <taxon>Toxicofera</taxon>
        <taxon>Iguania</taxon>
        <taxon>Acrodonta</taxon>
        <taxon>Agamidae</taxon>
        <taxon>Agaminae</taxon>
        <taxon>Phrynocephalus</taxon>
    </lineage>
</organism>
<keyword evidence="4 6" id="KW-1133">Transmembrane helix</keyword>
<feature type="transmembrane region" description="Helical" evidence="6">
    <location>
        <begin position="249"/>
        <end position="270"/>
    </location>
</feature>
<comment type="similarity">
    <text evidence="2">Belongs to the MS4A family.</text>
</comment>
<feature type="transmembrane region" description="Helical" evidence="6">
    <location>
        <begin position="174"/>
        <end position="194"/>
    </location>
</feature>
<evidence type="ECO:0000256" key="1">
    <source>
        <dbReference type="ARBA" id="ARBA00004141"/>
    </source>
</evidence>
<evidence type="ECO:0000256" key="3">
    <source>
        <dbReference type="ARBA" id="ARBA00022692"/>
    </source>
</evidence>
<keyword evidence="3 6" id="KW-0812">Transmembrane</keyword>
<dbReference type="EMBL" id="JAPFRF010000001">
    <property type="protein sequence ID" value="KAJ7344220.1"/>
    <property type="molecule type" value="Genomic_DNA"/>
</dbReference>
<dbReference type="InterPro" id="IPR030417">
    <property type="entry name" value="MS4A"/>
</dbReference>
<evidence type="ECO:0000256" key="2">
    <source>
        <dbReference type="ARBA" id="ARBA00009565"/>
    </source>
</evidence>
<dbReference type="Proteomes" id="UP001142489">
    <property type="component" value="Unassembled WGS sequence"/>
</dbReference>
<evidence type="ECO:0000313" key="7">
    <source>
        <dbReference type="EMBL" id="KAJ7344220.1"/>
    </source>
</evidence>